<feature type="compositionally biased region" description="Low complexity" evidence="1">
    <location>
        <begin position="368"/>
        <end position="379"/>
    </location>
</feature>
<evidence type="ECO:0000313" key="3">
    <source>
        <dbReference type="Proteomes" id="UP000550707"/>
    </source>
</evidence>
<protein>
    <submittedName>
        <fullName evidence="2">Uncharacterized protein</fullName>
    </submittedName>
</protein>
<feature type="region of interest" description="Disordered" evidence="1">
    <location>
        <begin position="1"/>
        <end position="193"/>
    </location>
</feature>
<dbReference type="FunCoup" id="A0A7J8I4H6">
    <property type="interactions" value="409"/>
</dbReference>
<dbReference type="GO" id="GO:1990918">
    <property type="term" value="P:double-strand break repair involved in meiotic recombination"/>
    <property type="evidence" value="ECO:0007669"/>
    <property type="project" value="InterPro"/>
</dbReference>
<evidence type="ECO:0000256" key="1">
    <source>
        <dbReference type="SAM" id="MobiDB-lite"/>
    </source>
</evidence>
<dbReference type="Pfam" id="PF15710">
    <property type="entry name" value="Brme1"/>
    <property type="match status" value="1"/>
</dbReference>
<dbReference type="InParanoid" id="A0A7J8I4H6"/>
<proteinExistence type="predicted"/>
<keyword evidence="3" id="KW-1185">Reference proteome</keyword>
<feature type="compositionally biased region" description="Polar residues" evidence="1">
    <location>
        <begin position="138"/>
        <end position="148"/>
    </location>
</feature>
<feature type="region of interest" description="Disordered" evidence="1">
    <location>
        <begin position="460"/>
        <end position="527"/>
    </location>
</feature>
<dbReference type="EMBL" id="JACASF010000004">
    <property type="protein sequence ID" value="KAF6479211.1"/>
    <property type="molecule type" value="Genomic_DNA"/>
</dbReference>
<dbReference type="PANTHER" id="PTHR14583">
    <property type="entry name" value="UNCHARACTERIZED PROTEIN C19ORF57 FAMILY MEMBER"/>
    <property type="match status" value="1"/>
</dbReference>
<dbReference type="AlphaFoldDB" id="A0A7J8I4H6"/>
<feature type="region of interest" description="Disordered" evidence="1">
    <location>
        <begin position="215"/>
        <end position="313"/>
    </location>
</feature>
<sequence length="695" mass="72448">MSKRKKLRTSGEGIHPPKAPKRPRLRDSHGSPQSFHLGPLCHPEESEGRSGLVPSAEQSGEEPGQVASSSLDKEAGAPSTLLSQPEKEPIPIPPSQNSVRRFVPQFAKPKKAMTRLAATREEDLGSGAFSLETPPEPSAQQAESQSWEESPELTVWEASVPGDRTQADGTCSEHRIQNPVTPMSSRGDSQPEVSNDVCLVWGMVPLASESTSQNYLLEQEINPPDTGCTEWGGGPGDHGQKGPLLSSGAEEKEPDRGAPQGEGAQGGAGDSQEKGDSVLGLATRGSEPGSAAQAPPDPMQTLSRVGREAEGSCSSPIYSHRIIVITDVITDPTKPEQKALEVAVLDGKANTGTPASPSGKAPDGGHSGTLLRGTYLTGETTGGSGEAGWEAEPLGDVLEGPATYLALAHGIQEPTIGAGDSSPVVSEMNPVVDQTQVPGPDLNGLGGVCALPLLSQSSGEKAAELGSQSHEQDLGRLSPSLGASASRREAVVGPLRDAGAHQGSPDTSADPAGQPKHPPDTANQAMLGESPDMELDFLPDSQIQDVLEASNFEVSPEQLFPAGSRVGPYWPGTSLSTDGGPLTKAQPSIHKGIKPCEATRMEDATDTPADHECPPGPGSIQAPQLPEGKACRESPQALYIKGAWDSPSRGAILEGFVDISKWGSWGTVYAVPIPPMDVSMFCSNPGPQKCLMFLL</sequence>
<evidence type="ECO:0000313" key="2">
    <source>
        <dbReference type="EMBL" id="KAF6479211.1"/>
    </source>
</evidence>
<feature type="compositionally biased region" description="Polar residues" evidence="1">
    <location>
        <begin position="178"/>
        <end position="193"/>
    </location>
</feature>
<dbReference type="PANTHER" id="PTHR14583:SF0">
    <property type="entry name" value="BREAK REPAIR MEIOTIC RECOMBINASE RECRUITMENT FACTOR 1"/>
    <property type="match status" value="1"/>
</dbReference>
<dbReference type="InterPro" id="IPR031441">
    <property type="entry name" value="Brme1"/>
</dbReference>
<feature type="region of interest" description="Disordered" evidence="1">
    <location>
        <begin position="348"/>
        <end position="392"/>
    </location>
</feature>
<gene>
    <name evidence="2" type="ORF">HJG59_001756</name>
</gene>
<accession>A0A7J8I4H6</accession>
<comment type="caution">
    <text evidence="2">The sequence shown here is derived from an EMBL/GenBank/DDBJ whole genome shotgun (WGS) entry which is preliminary data.</text>
</comment>
<reference evidence="2 3" key="1">
    <citation type="journal article" date="2020" name="Nature">
        <title>Six reference-quality genomes reveal evolution of bat adaptations.</title>
        <authorList>
            <person name="Jebb D."/>
            <person name="Huang Z."/>
            <person name="Pippel M."/>
            <person name="Hughes G.M."/>
            <person name="Lavrichenko K."/>
            <person name="Devanna P."/>
            <person name="Winkler S."/>
            <person name="Jermiin L.S."/>
            <person name="Skirmuntt E.C."/>
            <person name="Katzourakis A."/>
            <person name="Burkitt-Gray L."/>
            <person name="Ray D.A."/>
            <person name="Sullivan K.A.M."/>
            <person name="Roscito J.G."/>
            <person name="Kirilenko B.M."/>
            <person name="Davalos L.M."/>
            <person name="Corthals A.P."/>
            <person name="Power M.L."/>
            <person name="Jones G."/>
            <person name="Ransome R.D."/>
            <person name="Dechmann D.K.N."/>
            <person name="Locatelli A.G."/>
            <person name="Puechmaille S.J."/>
            <person name="Fedrigo O."/>
            <person name="Jarvis E.D."/>
            <person name="Hiller M."/>
            <person name="Vernes S.C."/>
            <person name="Myers E.W."/>
            <person name="Teeling E.C."/>
        </authorList>
    </citation>
    <scope>NUCLEOTIDE SEQUENCE [LARGE SCALE GENOMIC DNA]</scope>
    <source>
        <strain evidence="2">MMolMol1</strain>
        <tissue evidence="2">Muscle</tissue>
    </source>
</reference>
<organism evidence="2 3">
    <name type="scientific">Molossus molossus</name>
    <name type="common">Pallas' mastiff bat</name>
    <name type="synonym">Vespertilio molossus</name>
    <dbReference type="NCBI Taxonomy" id="27622"/>
    <lineage>
        <taxon>Eukaryota</taxon>
        <taxon>Metazoa</taxon>
        <taxon>Chordata</taxon>
        <taxon>Craniata</taxon>
        <taxon>Vertebrata</taxon>
        <taxon>Euteleostomi</taxon>
        <taxon>Mammalia</taxon>
        <taxon>Eutheria</taxon>
        <taxon>Laurasiatheria</taxon>
        <taxon>Chiroptera</taxon>
        <taxon>Yangochiroptera</taxon>
        <taxon>Molossidae</taxon>
        <taxon>Molossus</taxon>
    </lineage>
</organism>
<dbReference type="Proteomes" id="UP000550707">
    <property type="component" value="Unassembled WGS sequence"/>
</dbReference>
<name>A0A7J8I4H6_MOLMO</name>